<dbReference type="EMBL" id="JANSHE010005241">
    <property type="protein sequence ID" value="KAJ2971983.1"/>
    <property type="molecule type" value="Genomic_DNA"/>
</dbReference>
<keyword evidence="2" id="KW-1185">Reference proteome</keyword>
<name>A0ACC1MZ10_9APHY</name>
<gene>
    <name evidence="1" type="ORF">NUW54_g12369</name>
</gene>
<protein>
    <submittedName>
        <fullName evidence="1">Uncharacterized protein</fullName>
    </submittedName>
</protein>
<accession>A0ACC1MZ10</accession>
<dbReference type="Proteomes" id="UP001144978">
    <property type="component" value="Unassembled WGS sequence"/>
</dbReference>
<sequence>MAEEQETYLAVLRASYDYEPQPDAEDEIAIKENQLLLLLERVDDDWWKVKIKSEEEGPAGLVPAAYVEPAEPIQVVKVLYDYEAAQSTELTVKEDEILHVYDRDDDWLLVASQTEEGKVGYVPGNYVEEFSGEEESSPPAAAAAPSLSSIVVPDSHICGPRGSELTATANKAQADSIQTWAISEVDAKGKKKKGTLGIGNGAMFFASESDKVEGAIITPSRSHMPRLTCNTVLQNPVRKWQTSDIQSVKLEKSKHVHIEVGGPEPANLHFHAGGKDTAEAIMAKLESSRAIANESSTNGHAAPAPSPPLASPPAAEPIERPRSRSVHFAQEEPEEIPPPETYGDEEEEVEEDDGVHAAAAEEQEGETAVVLYDFTADGEDELTVHEGETLLVLEKDSEEWWKCRERWLVMRVWFLRVTWSLLAVQVVFSLRLLMPLLTPVTV</sequence>
<organism evidence="1 2">
    <name type="scientific">Trametes sanguinea</name>
    <dbReference type="NCBI Taxonomy" id="158606"/>
    <lineage>
        <taxon>Eukaryota</taxon>
        <taxon>Fungi</taxon>
        <taxon>Dikarya</taxon>
        <taxon>Basidiomycota</taxon>
        <taxon>Agaricomycotina</taxon>
        <taxon>Agaricomycetes</taxon>
        <taxon>Polyporales</taxon>
        <taxon>Polyporaceae</taxon>
        <taxon>Trametes</taxon>
    </lineage>
</organism>
<evidence type="ECO:0000313" key="2">
    <source>
        <dbReference type="Proteomes" id="UP001144978"/>
    </source>
</evidence>
<reference evidence="1" key="1">
    <citation type="submission" date="2022-08" db="EMBL/GenBank/DDBJ databases">
        <title>Genome Sequence of Pycnoporus sanguineus.</title>
        <authorList>
            <person name="Buettner E."/>
        </authorList>
    </citation>
    <scope>NUCLEOTIDE SEQUENCE</scope>
    <source>
        <strain evidence="1">CG-C14</strain>
    </source>
</reference>
<evidence type="ECO:0000313" key="1">
    <source>
        <dbReference type="EMBL" id="KAJ2971983.1"/>
    </source>
</evidence>
<comment type="caution">
    <text evidence="1">The sequence shown here is derived from an EMBL/GenBank/DDBJ whole genome shotgun (WGS) entry which is preliminary data.</text>
</comment>
<proteinExistence type="predicted"/>